<protein>
    <submittedName>
        <fullName evidence="1">Uncharacterized protein</fullName>
    </submittedName>
</protein>
<dbReference type="RefSeq" id="WP_013720942.1">
    <property type="nucleotide sequence ID" value="NZ_LGVP01000030.1"/>
</dbReference>
<comment type="caution">
    <text evidence="1">The sequence shown here is derived from an EMBL/GenBank/DDBJ whole genome shotgun (WGS) entry which is preliminary data.</text>
</comment>
<evidence type="ECO:0000313" key="1">
    <source>
        <dbReference type="EMBL" id="KOA85053.1"/>
    </source>
</evidence>
<dbReference type="AlphaFoldDB" id="A0A9Q1UXE2"/>
<proteinExistence type="predicted"/>
<geneLocation type="plasmid" evidence="1">
    <name>p1BKT015925</name>
</geneLocation>
<sequence length="310" mass="36334">MSQVKKKECEECHRVIKRETNFYQTNNKLISKDGRLPICKKCIKEKINYNDINTIYNVLRQMDLPFIYEYWQSALNSKKDTFGTYIKNINSLQQNEGMTWEHSVFKLQNKIEDNKNIIINSSNNENISFLKEKFGLGYPDEEYELFEKKYQQLKPSFQLLTTMHEECLKEYCIDKVKEGLAKAKGDFKEAKEWASMAKDVATSGKLNPNQMSKADLSGGLDTFGQLSRMVEQTPEGELMALLPLFTEQPKDKVDVNLWCFINAVRDIKGMPECEYKDIYNFYEKRRNEYESQMLDNELSKQKEVKKAKNG</sequence>
<name>A0A9Q1UXE2_CLOBO</name>
<evidence type="ECO:0000313" key="2">
    <source>
        <dbReference type="Proteomes" id="UP000037540"/>
    </source>
</evidence>
<gene>
    <name evidence="1" type="ORF">ADU74_10310</name>
</gene>
<dbReference type="EMBL" id="LGVR01000060">
    <property type="protein sequence ID" value="KOA85053.1"/>
    <property type="molecule type" value="Genomic_DNA"/>
</dbReference>
<dbReference type="Proteomes" id="UP000037540">
    <property type="component" value="Unassembled WGS sequence"/>
</dbReference>
<reference evidence="1 2" key="1">
    <citation type="submission" date="2015-07" db="EMBL/GenBank/DDBJ databases">
        <title>Draft genome sequences of 17 French Clostridium botulinum group III.</title>
        <authorList>
            <person name="Woudstra C."/>
            <person name="Le Marechal C."/>
            <person name="Souillard R."/>
            <person name="Bayon-Auboyer M.-H."/>
            <person name="Dessouter D."/>
            <person name="Fach P."/>
        </authorList>
    </citation>
    <scope>NUCLEOTIDE SEQUENCE [LARGE SCALE GENOMIC DNA]</scope>
    <source>
        <strain evidence="1 2">12LNRI-CD</strain>
        <plasmid evidence="1">p1BKT015925</plasmid>
    </source>
</reference>
<keyword evidence="1" id="KW-0614">Plasmid</keyword>
<organism evidence="1 2">
    <name type="scientific">Clostridium botulinum</name>
    <dbReference type="NCBI Taxonomy" id="1491"/>
    <lineage>
        <taxon>Bacteria</taxon>
        <taxon>Bacillati</taxon>
        <taxon>Bacillota</taxon>
        <taxon>Clostridia</taxon>
        <taxon>Eubacteriales</taxon>
        <taxon>Clostridiaceae</taxon>
        <taxon>Clostridium</taxon>
    </lineage>
</organism>
<accession>A0A9Q1UXE2</accession>